<dbReference type="GO" id="GO:0004715">
    <property type="term" value="F:non-membrane spanning protein tyrosine kinase activity"/>
    <property type="evidence" value="ECO:0007669"/>
    <property type="project" value="UniProtKB-EC"/>
</dbReference>
<evidence type="ECO:0000256" key="15">
    <source>
        <dbReference type="ARBA" id="ARBA00051245"/>
    </source>
</evidence>
<dbReference type="InterPro" id="IPR050445">
    <property type="entry name" value="Bact_polysacc_biosynth/exp"/>
</dbReference>
<evidence type="ECO:0000256" key="9">
    <source>
        <dbReference type="ARBA" id="ARBA00022741"/>
    </source>
</evidence>
<sequence>MESKNETFIIPRKHSLRDEFGKYLKFWPWFLICLLLTMGAAWLYLKYATPIYKASSTIVINEESGGGSESEMSAYSSMGFVNGLQSNDLDKELAILKSRRLMREVVKALNINVQFFNMDGPIEKEMYKNLPFSFQILKLDDEKLKRINGVILEISYKNENEYKLTNSKSGKIYILEAGKPFDLGYADLVIGSVNKKQIPFSNLTVKFNHLDKIGSYYRGKIQIIQVKDNSNVLEIQVEDPVKEKTKDIIDQLIFEFNRDAIEDKNLIAGNTAQFINRRLDIINDELESVESGKEEFKETNRLTDLGAESQMYIQNASEYNKKLQDVTTQMELSKAMLEYISSASNSELLPANLGIQGGAVNQQINENNDLILERNRILSSSTEKNPTIVRLNNQINQIRSNIVQGLRGMQTNLQIARDDLSRQASSIGSRILAVPSQERQYRGIERQQDIKEALYLFLLRKREENSLALAVTAPKAKIVDKAYNTGGVVSPNSGAILLGSLVLGLFIPFSVIYLKSLFNNKIRSREDLEGNQEIPIIGEVPKIKRKEGVLIKENDRSILAESFRILLSNMHYLRINYKDKETGVIAFVTSSVKGEGKTFVSLNLGITLANAGHKVVLVGGDLRNPKLNKYVSKENSKLGVSDYLASNELELTSLIHKSEIHDNLDLLISGTIPPNPSELLNQDKTGKMFQKLGTFYDYVIVDTAPSMMVADTFFITKYADVVLYIVRAGYTESKLMEFATSAKKSGSIKNVGFILNDVSKGNLGYGNKYGYGYGAEKEVFWRRTFSLK</sequence>
<evidence type="ECO:0000256" key="7">
    <source>
        <dbReference type="ARBA" id="ARBA00022679"/>
    </source>
</evidence>
<keyword evidence="6" id="KW-0997">Cell inner membrane</keyword>
<protein>
    <recommendedName>
        <fullName evidence="4">non-specific protein-tyrosine kinase</fullName>
        <ecNumber evidence="4">2.7.10.2</ecNumber>
    </recommendedName>
</protein>
<dbReference type="EMBL" id="RBLG01000002">
    <property type="protein sequence ID" value="RKS53938.1"/>
    <property type="molecule type" value="Genomic_DNA"/>
</dbReference>
<dbReference type="AlphaFoldDB" id="A0A495PWR0"/>
<dbReference type="SUPFAM" id="SSF52540">
    <property type="entry name" value="P-loop containing nucleoside triphosphate hydrolases"/>
    <property type="match status" value="1"/>
</dbReference>
<evidence type="ECO:0000256" key="8">
    <source>
        <dbReference type="ARBA" id="ARBA00022692"/>
    </source>
</evidence>
<evidence type="ECO:0000256" key="3">
    <source>
        <dbReference type="ARBA" id="ARBA00008883"/>
    </source>
</evidence>
<dbReference type="OrthoDB" id="9794577at2"/>
<evidence type="ECO:0000256" key="11">
    <source>
        <dbReference type="ARBA" id="ARBA00022840"/>
    </source>
</evidence>
<evidence type="ECO:0000313" key="19">
    <source>
        <dbReference type="EMBL" id="RKS53938.1"/>
    </source>
</evidence>
<evidence type="ECO:0000256" key="14">
    <source>
        <dbReference type="ARBA" id="ARBA00023137"/>
    </source>
</evidence>
<keyword evidence="10" id="KW-0418">Kinase</keyword>
<evidence type="ECO:0000256" key="4">
    <source>
        <dbReference type="ARBA" id="ARBA00011903"/>
    </source>
</evidence>
<keyword evidence="12 16" id="KW-1133">Transmembrane helix</keyword>
<evidence type="ECO:0000256" key="12">
    <source>
        <dbReference type="ARBA" id="ARBA00022989"/>
    </source>
</evidence>
<evidence type="ECO:0000256" key="5">
    <source>
        <dbReference type="ARBA" id="ARBA00022475"/>
    </source>
</evidence>
<comment type="similarity">
    <text evidence="2">Belongs to the CpsD/CapB family.</text>
</comment>
<reference evidence="19 20" key="1">
    <citation type="submission" date="2018-10" db="EMBL/GenBank/DDBJ databases">
        <title>Genomic Encyclopedia of Archaeal and Bacterial Type Strains, Phase II (KMG-II): from individual species to whole genera.</title>
        <authorList>
            <person name="Goeker M."/>
        </authorList>
    </citation>
    <scope>NUCLEOTIDE SEQUENCE [LARGE SCALE GENOMIC DNA]</scope>
    <source>
        <strain evidence="19 20">DSM 19839</strain>
    </source>
</reference>
<dbReference type="InterPro" id="IPR027417">
    <property type="entry name" value="P-loop_NTPase"/>
</dbReference>
<keyword evidence="11" id="KW-0067">ATP-binding</keyword>
<evidence type="ECO:0000256" key="10">
    <source>
        <dbReference type="ARBA" id="ARBA00022777"/>
    </source>
</evidence>
<dbReference type="RefSeq" id="WP_121346003.1">
    <property type="nucleotide sequence ID" value="NZ_RBLG01000002.1"/>
</dbReference>
<keyword evidence="5" id="KW-1003">Cell membrane</keyword>
<keyword evidence="7" id="KW-0808">Transferase</keyword>
<keyword evidence="8 16" id="KW-0812">Transmembrane</keyword>
<comment type="caution">
    <text evidence="19">The sequence shown here is derived from an EMBL/GenBank/DDBJ whole genome shotgun (WGS) entry which is preliminary data.</text>
</comment>
<evidence type="ECO:0000256" key="2">
    <source>
        <dbReference type="ARBA" id="ARBA00007316"/>
    </source>
</evidence>
<name>A0A495PWR0_9FLAO</name>
<dbReference type="PANTHER" id="PTHR32309">
    <property type="entry name" value="TYROSINE-PROTEIN KINASE"/>
    <property type="match status" value="1"/>
</dbReference>
<evidence type="ECO:0000313" key="20">
    <source>
        <dbReference type="Proteomes" id="UP000276282"/>
    </source>
</evidence>
<dbReference type="EC" id="2.7.10.2" evidence="4"/>
<dbReference type="Pfam" id="PF13614">
    <property type="entry name" value="AAA_31"/>
    <property type="match status" value="1"/>
</dbReference>
<evidence type="ECO:0000259" key="17">
    <source>
        <dbReference type="Pfam" id="PF02706"/>
    </source>
</evidence>
<dbReference type="InterPro" id="IPR003856">
    <property type="entry name" value="LPS_length_determ_N"/>
</dbReference>
<dbReference type="GO" id="GO:0005524">
    <property type="term" value="F:ATP binding"/>
    <property type="evidence" value="ECO:0007669"/>
    <property type="project" value="UniProtKB-KW"/>
</dbReference>
<evidence type="ECO:0000259" key="18">
    <source>
        <dbReference type="Pfam" id="PF13614"/>
    </source>
</evidence>
<dbReference type="Pfam" id="PF02706">
    <property type="entry name" value="Wzz"/>
    <property type="match status" value="1"/>
</dbReference>
<feature type="transmembrane region" description="Helical" evidence="16">
    <location>
        <begin position="26"/>
        <end position="45"/>
    </location>
</feature>
<keyword evidence="20" id="KW-1185">Reference proteome</keyword>
<dbReference type="CDD" id="cd05387">
    <property type="entry name" value="BY-kinase"/>
    <property type="match status" value="1"/>
</dbReference>
<evidence type="ECO:0000256" key="16">
    <source>
        <dbReference type="SAM" id="Phobius"/>
    </source>
</evidence>
<organism evidence="19 20">
    <name type="scientific">Gillisia mitskevichiae</name>
    <dbReference type="NCBI Taxonomy" id="270921"/>
    <lineage>
        <taxon>Bacteria</taxon>
        <taxon>Pseudomonadati</taxon>
        <taxon>Bacteroidota</taxon>
        <taxon>Flavobacteriia</taxon>
        <taxon>Flavobacteriales</taxon>
        <taxon>Flavobacteriaceae</taxon>
        <taxon>Gillisia</taxon>
    </lineage>
</organism>
<accession>A0A495PWR0</accession>
<evidence type="ECO:0000256" key="6">
    <source>
        <dbReference type="ARBA" id="ARBA00022519"/>
    </source>
</evidence>
<dbReference type="InterPro" id="IPR005702">
    <property type="entry name" value="Wzc-like_C"/>
</dbReference>
<dbReference type="NCBIfam" id="TIGR01007">
    <property type="entry name" value="eps_fam"/>
    <property type="match status" value="1"/>
</dbReference>
<proteinExistence type="inferred from homology"/>
<feature type="domain" description="AAA" evidence="18">
    <location>
        <begin position="594"/>
        <end position="724"/>
    </location>
</feature>
<dbReference type="PANTHER" id="PTHR32309:SF13">
    <property type="entry name" value="FERRIC ENTEROBACTIN TRANSPORT PROTEIN FEPE"/>
    <property type="match status" value="1"/>
</dbReference>
<dbReference type="Gene3D" id="3.40.50.300">
    <property type="entry name" value="P-loop containing nucleotide triphosphate hydrolases"/>
    <property type="match status" value="1"/>
</dbReference>
<dbReference type="Proteomes" id="UP000276282">
    <property type="component" value="Unassembled WGS sequence"/>
</dbReference>
<keyword evidence="9" id="KW-0547">Nucleotide-binding</keyword>
<gene>
    <name evidence="19" type="ORF">BC962_2205</name>
</gene>
<comment type="catalytic activity">
    <reaction evidence="15">
        <text>L-tyrosyl-[protein] + ATP = O-phospho-L-tyrosyl-[protein] + ADP + H(+)</text>
        <dbReference type="Rhea" id="RHEA:10596"/>
        <dbReference type="Rhea" id="RHEA-COMP:10136"/>
        <dbReference type="Rhea" id="RHEA-COMP:20101"/>
        <dbReference type="ChEBI" id="CHEBI:15378"/>
        <dbReference type="ChEBI" id="CHEBI:30616"/>
        <dbReference type="ChEBI" id="CHEBI:46858"/>
        <dbReference type="ChEBI" id="CHEBI:61978"/>
        <dbReference type="ChEBI" id="CHEBI:456216"/>
        <dbReference type="EC" id="2.7.10.2"/>
    </reaction>
</comment>
<feature type="domain" description="Polysaccharide chain length determinant N-terminal" evidence="17">
    <location>
        <begin position="27"/>
        <end position="108"/>
    </location>
</feature>
<comment type="similarity">
    <text evidence="3">Belongs to the etk/wzc family.</text>
</comment>
<evidence type="ECO:0000256" key="13">
    <source>
        <dbReference type="ARBA" id="ARBA00023136"/>
    </source>
</evidence>
<dbReference type="GO" id="GO:0005886">
    <property type="term" value="C:plasma membrane"/>
    <property type="evidence" value="ECO:0007669"/>
    <property type="project" value="UniProtKB-SubCell"/>
</dbReference>
<keyword evidence="14" id="KW-0829">Tyrosine-protein kinase</keyword>
<evidence type="ECO:0000256" key="1">
    <source>
        <dbReference type="ARBA" id="ARBA00004429"/>
    </source>
</evidence>
<dbReference type="InterPro" id="IPR025669">
    <property type="entry name" value="AAA_dom"/>
</dbReference>
<comment type="subcellular location">
    <subcellularLocation>
        <location evidence="1">Cell inner membrane</location>
        <topology evidence="1">Multi-pass membrane protein</topology>
    </subcellularLocation>
</comment>
<keyword evidence="13 16" id="KW-0472">Membrane</keyword>